<name>A0A0R3M3H9_9BRAD</name>
<comment type="caution">
    <text evidence="1">The sequence shown here is derived from an EMBL/GenBank/DDBJ whole genome shotgun (WGS) entry which is preliminary data.</text>
</comment>
<evidence type="ECO:0000313" key="2">
    <source>
        <dbReference type="Proteomes" id="UP000052023"/>
    </source>
</evidence>
<dbReference type="Proteomes" id="UP000052023">
    <property type="component" value="Unassembled WGS sequence"/>
</dbReference>
<dbReference type="EMBL" id="LLYA01000233">
    <property type="protein sequence ID" value="KRR14820.1"/>
    <property type="molecule type" value="Genomic_DNA"/>
</dbReference>
<sequence length="98" mass="11701">MTLLETSPDITIEELRHSLSKQGLYFGYGTIRRFFERHKITRKKKTAHATEQDRPEVLKRREAWRESQGKLDRDRLVFIDETWASTNMARNAWSLPPR</sequence>
<evidence type="ECO:0008006" key="3">
    <source>
        <dbReference type="Google" id="ProtNLM"/>
    </source>
</evidence>
<accession>A0A0R3M3H9</accession>
<organism evidence="1 2">
    <name type="scientific">Bradyrhizobium retamae</name>
    <dbReference type="NCBI Taxonomy" id="1300035"/>
    <lineage>
        <taxon>Bacteria</taxon>
        <taxon>Pseudomonadati</taxon>
        <taxon>Pseudomonadota</taxon>
        <taxon>Alphaproteobacteria</taxon>
        <taxon>Hyphomicrobiales</taxon>
        <taxon>Nitrobacteraceae</taxon>
        <taxon>Bradyrhizobium</taxon>
    </lineage>
</organism>
<keyword evidence="2" id="KW-1185">Reference proteome</keyword>
<dbReference type="OrthoDB" id="565387at2"/>
<reference evidence="1 2" key="1">
    <citation type="submission" date="2014-03" db="EMBL/GenBank/DDBJ databases">
        <title>Bradyrhizobium valentinum sp. nov., isolated from effective nodules of Lupinus mariae-josephae, a lupine endemic of basic-lime soils in Eastern Spain.</title>
        <authorList>
            <person name="Duran D."/>
            <person name="Rey L."/>
            <person name="Navarro A."/>
            <person name="Busquets A."/>
            <person name="Imperial J."/>
            <person name="Ruiz-Argueso T."/>
        </authorList>
    </citation>
    <scope>NUCLEOTIDE SEQUENCE [LARGE SCALE GENOMIC DNA]</scope>
    <source>
        <strain evidence="1 2">Ro19</strain>
    </source>
</reference>
<evidence type="ECO:0000313" key="1">
    <source>
        <dbReference type="EMBL" id="KRR14820.1"/>
    </source>
</evidence>
<proteinExistence type="predicted"/>
<gene>
    <name evidence="1" type="ORF">CQ13_37680</name>
</gene>
<protein>
    <recommendedName>
        <fullName evidence="3">Winged helix-turn helix domain-containing protein</fullName>
    </recommendedName>
</protein>
<dbReference type="AlphaFoldDB" id="A0A0R3M3H9"/>